<name>A0A3P4AXS0_9BURK</name>
<dbReference type="Proteomes" id="UP000277294">
    <property type="component" value="Unassembled WGS sequence"/>
</dbReference>
<proteinExistence type="predicted"/>
<evidence type="ECO:0000313" key="2">
    <source>
        <dbReference type="Proteomes" id="UP000277294"/>
    </source>
</evidence>
<keyword evidence="2" id="KW-1185">Reference proteome</keyword>
<protein>
    <submittedName>
        <fullName evidence="1">Uncharacterized protein</fullName>
    </submittedName>
</protein>
<dbReference type="AlphaFoldDB" id="A0A3P4AXS0"/>
<dbReference type="EMBL" id="UWPJ01000008">
    <property type="protein sequence ID" value="VCU68874.1"/>
    <property type="molecule type" value="Genomic_DNA"/>
</dbReference>
<evidence type="ECO:0000313" key="1">
    <source>
        <dbReference type="EMBL" id="VCU68874.1"/>
    </source>
</evidence>
<sequence>MPTPSASLRLWCPVCLDFHAHFVHPRVYERTAPHSVSTGFGTRQSASAGARFERLLKPEIQIDDMPAASMPA</sequence>
<reference evidence="1 2" key="1">
    <citation type="submission" date="2018-10" db="EMBL/GenBank/DDBJ databases">
        <authorList>
            <person name="Criscuolo A."/>
        </authorList>
    </citation>
    <scope>NUCLEOTIDE SEQUENCE [LARGE SCALE GENOMIC DNA]</scope>
    <source>
        <strain evidence="1">DnA1</strain>
    </source>
</reference>
<dbReference type="RefSeq" id="WP_160142163.1">
    <property type="nucleotide sequence ID" value="NZ_UWPJ01000008.1"/>
</dbReference>
<accession>A0A3P4AXS0</accession>
<gene>
    <name evidence="1" type="ORF">PIGHUM_00933</name>
</gene>
<organism evidence="1 2">
    <name type="scientific">Pigmentiphaga humi</name>
    <dbReference type="NCBI Taxonomy" id="2478468"/>
    <lineage>
        <taxon>Bacteria</taxon>
        <taxon>Pseudomonadati</taxon>
        <taxon>Pseudomonadota</taxon>
        <taxon>Betaproteobacteria</taxon>
        <taxon>Burkholderiales</taxon>
        <taxon>Alcaligenaceae</taxon>
        <taxon>Pigmentiphaga</taxon>
    </lineage>
</organism>